<proteinExistence type="predicted"/>
<keyword evidence="3" id="KW-0645">Protease</keyword>
<dbReference type="PANTHER" id="PTHR41775">
    <property type="entry name" value="SECRETED PROTEIN-RELATED"/>
    <property type="match status" value="1"/>
</dbReference>
<reference evidence="3 4" key="1">
    <citation type="submission" date="2019-09" db="EMBL/GenBank/DDBJ databases">
        <title>Chitinophaga ginsengihumi sp. nov., isolated from soil of ginseng rhizosphere.</title>
        <authorList>
            <person name="Lee J."/>
        </authorList>
    </citation>
    <scope>NUCLEOTIDE SEQUENCE [LARGE SCALE GENOMIC DNA]</scope>
    <source>
        <strain evidence="3 4">BN140078</strain>
    </source>
</reference>
<evidence type="ECO:0000313" key="3">
    <source>
        <dbReference type="EMBL" id="KAA2240900.1"/>
    </source>
</evidence>
<dbReference type="SUPFAM" id="SSF55486">
    <property type="entry name" value="Metalloproteases ('zincins'), catalytic domain"/>
    <property type="match status" value="1"/>
</dbReference>
<name>A0A5B2VQC2_9BACT</name>
<dbReference type="AlphaFoldDB" id="A0A5B2VQC2"/>
<dbReference type="EMBL" id="VUOC01000004">
    <property type="protein sequence ID" value="KAA2240900.1"/>
    <property type="molecule type" value="Genomic_DNA"/>
</dbReference>
<dbReference type="Proteomes" id="UP000324611">
    <property type="component" value="Unassembled WGS sequence"/>
</dbReference>
<keyword evidence="3" id="KW-0378">Hydrolase</keyword>
<evidence type="ECO:0000313" key="4">
    <source>
        <dbReference type="Proteomes" id="UP000324611"/>
    </source>
</evidence>
<reference evidence="3 4" key="2">
    <citation type="submission" date="2019-09" db="EMBL/GenBank/DDBJ databases">
        <authorList>
            <person name="Jin C."/>
        </authorList>
    </citation>
    <scope>NUCLEOTIDE SEQUENCE [LARGE SCALE GENOMIC DNA]</scope>
    <source>
        <strain evidence="3 4">BN140078</strain>
    </source>
</reference>
<accession>A0A5B2VQC2</accession>
<dbReference type="NCBIfam" id="TIGR03296">
    <property type="entry name" value="M6dom_TIGR03296"/>
    <property type="match status" value="1"/>
</dbReference>
<sequence length="512" mass="55713">MPPSPELEEKIVRTKEAIIKEANLTGIEDIDIMDLRTYTLIASRPRQTRAHEFVGESRDAAPITGTRKAIVLLVDFSDRAAATGQAHYNSLLFSQGSYATGSMRDFYKEASYGQLDVTGAVSGSGGPTAGWFRAPSPKSYYTDGNFGFNAYPKNAQKLAEDAIDLANPFVSFSQYDNDGDGFVEALVIICAGSGGEQTGNTSDIWSHKWSITPKTVDGVKIDRYFMAPEDGRVGVMAHELGHLLLGLPDLYDTDYSSRGTGNWDLMAGGSWNGGGNTPAHPTAWCKVKCGWVNPSVIFNQELDITVRPYKDNKDIFKLPIGDVNSKEYYLISNRRKLGFDAGIPGEGLLIEHIDENKTNNTDENHYLVDVEQADGLRHLNINANNGDANDPFPTASNSQFTISSSPSSKTYSGADSKVSVTNIARSGSNVTAKVNVGGVTATTMVTKKVLMTYATPHSMNAWAYIDSVGWRKVQDISPNGVTAFFIALVQARVKNQQVTVQVDGTNMSIVYY</sequence>
<keyword evidence="4" id="KW-1185">Reference proteome</keyword>
<dbReference type="GO" id="GO:0006508">
    <property type="term" value="P:proteolysis"/>
    <property type="evidence" value="ECO:0007669"/>
    <property type="project" value="UniProtKB-KW"/>
</dbReference>
<organism evidence="3 4">
    <name type="scientific">Chitinophaga agrisoli</name>
    <dbReference type="NCBI Taxonomy" id="2607653"/>
    <lineage>
        <taxon>Bacteria</taxon>
        <taxon>Pseudomonadati</taxon>
        <taxon>Bacteroidota</taxon>
        <taxon>Chitinophagia</taxon>
        <taxon>Chitinophagales</taxon>
        <taxon>Chitinophagaceae</taxon>
        <taxon>Chitinophaga</taxon>
    </lineage>
</organism>
<feature type="region of interest" description="Disordered" evidence="1">
    <location>
        <begin position="380"/>
        <end position="413"/>
    </location>
</feature>
<dbReference type="Pfam" id="PF05547">
    <property type="entry name" value="Peptidase_M6"/>
    <property type="match status" value="1"/>
</dbReference>
<feature type="compositionally biased region" description="Low complexity" evidence="1">
    <location>
        <begin position="396"/>
        <end position="412"/>
    </location>
</feature>
<dbReference type="GO" id="GO:0008237">
    <property type="term" value="F:metallopeptidase activity"/>
    <property type="evidence" value="ECO:0007669"/>
    <property type="project" value="UniProtKB-KW"/>
</dbReference>
<feature type="domain" description="Peptidase M6-like" evidence="2">
    <location>
        <begin position="85"/>
        <end position="277"/>
    </location>
</feature>
<gene>
    <name evidence="3" type="ORF">F0L74_19900</name>
</gene>
<protein>
    <submittedName>
        <fullName evidence="3">M6 family metalloprotease domain-containing protein</fullName>
    </submittedName>
</protein>
<evidence type="ECO:0000259" key="2">
    <source>
        <dbReference type="Pfam" id="PF05547"/>
    </source>
</evidence>
<keyword evidence="3" id="KW-0482">Metalloprotease</keyword>
<dbReference type="InterPro" id="IPR008757">
    <property type="entry name" value="Peptidase_M6-like_domain"/>
</dbReference>
<comment type="caution">
    <text evidence="3">The sequence shown here is derived from an EMBL/GenBank/DDBJ whole genome shotgun (WGS) entry which is preliminary data.</text>
</comment>
<dbReference type="PANTHER" id="PTHR41775:SF1">
    <property type="entry name" value="PEPTIDASE M6-LIKE DOMAIN-CONTAINING PROTEIN"/>
    <property type="match status" value="1"/>
</dbReference>
<evidence type="ECO:0000256" key="1">
    <source>
        <dbReference type="SAM" id="MobiDB-lite"/>
    </source>
</evidence>